<name>C4J363_MAIZE</name>
<dbReference type="EMBL" id="BT085260">
    <property type="protein sequence ID" value="ACR35613.1"/>
    <property type="molecule type" value="mRNA"/>
</dbReference>
<evidence type="ECO:0000313" key="1">
    <source>
        <dbReference type="EMBL" id="ACR35613.1"/>
    </source>
</evidence>
<reference evidence="1" key="1">
    <citation type="journal article" date="2009" name="PLoS Genet.">
        <title>Sequencing, mapping, and analysis of 27,455 maize full-length cDNAs.</title>
        <authorList>
            <person name="Soderlund C."/>
            <person name="Descour A."/>
            <person name="Kudrna D."/>
            <person name="Bomhoff M."/>
            <person name="Boyd L."/>
            <person name="Currie J."/>
            <person name="Angelova A."/>
            <person name="Collura K."/>
            <person name="Wissotski M."/>
            <person name="Ashley E."/>
            <person name="Morrow D."/>
            <person name="Fernandes J."/>
            <person name="Walbot V."/>
            <person name="Yu Y."/>
        </authorList>
    </citation>
    <scope>NUCLEOTIDE SEQUENCE</scope>
    <source>
        <strain evidence="1">B73</strain>
    </source>
</reference>
<accession>C4J363</accession>
<reference evidence="1" key="2">
    <citation type="submission" date="2012-06" db="EMBL/GenBank/DDBJ databases">
        <authorList>
            <person name="Yu Y."/>
            <person name="Currie J."/>
            <person name="Lomeli R."/>
            <person name="Angelova A."/>
            <person name="Collura K."/>
            <person name="Wissotski M."/>
            <person name="Campos D."/>
            <person name="Kudrna D."/>
            <person name="Golser W."/>
            <person name="Ashely E."/>
            <person name="Descour A."/>
            <person name="Fernandes J."/>
            <person name="Soderlund C."/>
            <person name="Walbot V."/>
        </authorList>
    </citation>
    <scope>NUCLEOTIDE SEQUENCE</scope>
    <source>
        <strain evidence="1">B73</strain>
    </source>
</reference>
<organism evidence="1">
    <name type="scientific">Zea mays</name>
    <name type="common">Maize</name>
    <dbReference type="NCBI Taxonomy" id="4577"/>
    <lineage>
        <taxon>Eukaryota</taxon>
        <taxon>Viridiplantae</taxon>
        <taxon>Streptophyta</taxon>
        <taxon>Embryophyta</taxon>
        <taxon>Tracheophyta</taxon>
        <taxon>Spermatophyta</taxon>
        <taxon>Magnoliopsida</taxon>
        <taxon>Liliopsida</taxon>
        <taxon>Poales</taxon>
        <taxon>Poaceae</taxon>
        <taxon>PACMAD clade</taxon>
        <taxon>Panicoideae</taxon>
        <taxon>Andropogonodae</taxon>
        <taxon>Andropogoneae</taxon>
        <taxon>Tripsacinae</taxon>
        <taxon>Zea</taxon>
    </lineage>
</organism>
<dbReference type="AlphaFoldDB" id="C4J363"/>
<sequence length="38" mass="4227">MVDDVRLFYQIGQGKQTLQKALEVTPASYMPAGTSNHM</sequence>
<proteinExistence type="evidence at transcript level"/>
<protein>
    <submittedName>
        <fullName evidence="1">Uncharacterized protein</fullName>
    </submittedName>
</protein>